<name>A0A5P9QDS6_9MICO</name>
<dbReference type="AlphaFoldDB" id="A0A5P9QDS6"/>
<evidence type="ECO:0008006" key="3">
    <source>
        <dbReference type="Google" id="ProtNLM"/>
    </source>
</evidence>
<reference evidence="1 2" key="1">
    <citation type="submission" date="2019-10" db="EMBL/GenBank/DDBJ databases">
        <title>Genome sequence of Luteimicrobium xylanilyticum HY-24.</title>
        <authorList>
            <person name="Kim D.Y."/>
            <person name="Park H.-Y."/>
        </authorList>
    </citation>
    <scope>NUCLEOTIDE SEQUENCE [LARGE SCALE GENOMIC DNA]</scope>
    <source>
        <strain evidence="1 2">HY-24</strain>
    </source>
</reference>
<dbReference type="OrthoDB" id="9791280at2"/>
<dbReference type="Gene3D" id="3.40.50.300">
    <property type="entry name" value="P-loop containing nucleotide triphosphate hydrolases"/>
    <property type="match status" value="1"/>
</dbReference>
<keyword evidence="2" id="KW-1185">Reference proteome</keyword>
<protein>
    <recommendedName>
        <fullName evidence="3">HPr kinase/phosphorylase</fullName>
    </recommendedName>
</protein>
<evidence type="ECO:0000313" key="1">
    <source>
        <dbReference type="EMBL" id="QFU99252.1"/>
    </source>
</evidence>
<dbReference type="Proteomes" id="UP000326702">
    <property type="component" value="Chromosome"/>
</dbReference>
<dbReference type="RefSeq" id="WP_051136230.1">
    <property type="nucleotide sequence ID" value="NZ_BAABIH010000008.1"/>
</dbReference>
<dbReference type="InterPro" id="IPR027417">
    <property type="entry name" value="P-loop_NTPase"/>
</dbReference>
<dbReference type="KEGG" id="lxl:KDY119_02779"/>
<evidence type="ECO:0000313" key="2">
    <source>
        <dbReference type="Proteomes" id="UP000326702"/>
    </source>
</evidence>
<organism evidence="1 2">
    <name type="scientific">Luteimicrobium xylanilyticum</name>
    <dbReference type="NCBI Taxonomy" id="1133546"/>
    <lineage>
        <taxon>Bacteria</taxon>
        <taxon>Bacillati</taxon>
        <taxon>Actinomycetota</taxon>
        <taxon>Actinomycetes</taxon>
        <taxon>Micrococcales</taxon>
        <taxon>Luteimicrobium</taxon>
    </lineage>
</organism>
<accession>A0A5P9QDS6</accession>
<sequence>MTAAARDRQHLYGLTFETNFPLFQSRPADGVPADVTVTLAGTRARQDDTPDGELMLDFAQGDDHWYSLVRRGDGSLVFRVYTLCDFEISTDLRDVTMHLVAGVDDGMASIMVVGTLAALLLYLRGSLVLHASAVELDGQAVAFTGHSGMGKSTLAGLVAAAGARVVSDDVVPVRLDGGAWIPPGATELRLRPGTELFEDRLRGVASGARRSADSREVVRFDGAGGDDVPLAGIFIPWPNRSDRLEMERLPPQHALVALMSFPRLMGWRDPGVLRMMFEQAGELVRSVPVFRAHVPWGPPFRDDIADAVRDAAAQAAGASL</sequence>
<dbReference type="EMBL" id="CP045529">
    <property type="protein sequence ID" value="QFU99252.1"/>
    <property type="molecule type" value="Genomic_DNA"/>
</dbReference>
<gene>
    <name evidence="1" type="ORF">KDY119_02779</name>
</gene>
<proteinExistence type="predicted"/>
<dbReference type="SUPFAM" id="SSF53795">
    <property type="entry name" value="PEP carboxykinase-like"/>
    <property type="match status" value="1"/>
</dbReference>